<organism evidence="1 2">
    <name type="scientific">Eretmocerus hayati</name>
    <dbReference type="NCBI Taxonomy" id="131215"/>
    <lineage>
        <taxon>Eukaryota</taxon>
        <taxon>Metazoa</taxon>
        <taxon>Ecdysozoa</taxon>
        <taxon>Arthropoda</taxon>
        <taxon>Hexapoda</taxon>
        <taxon>Insecta</taxon>
        <taxon>Pterygota</taxon>
        <taxon>Neoptera</taxon>
        <taxon>Endopterygota</taxon>
        <taxon>Hymenoptera</taxon>
        <taxon>Apocrita</taxon>
        <taxon>Proctotrupomorpha</taxon>
        <taxon>Chalcidoidea</taxon>
        <taxon>Aphelinidae</taxon>
        <taxon>Aphelininae</taxon>
        <taxon>Eretmocerus</taxon>
    </lineage>
</organism>
<evidence type="ECO:0000313" key="1">
    <source>
        <dbReference type="EMBL" id="KAJ8669455.1"/>
    </source>
</evidence>
<evidence type="ECO:0000313" key="2">
    <source>
        <dbReference type="Proteomes" id="UP001239111"/>
    </source>
</evidence>
<reference evidence="1" key="1">
    <citation type="submission" date="2023-04" db="EMBL/GenBank/DDBJ databases">
        <title>A chromosome-level genome assembly of the parasitoid wasp Eretmocerus hayati.</title>
        <authorList>
            <person name="Zhong Y."/>
            <person name="Liu S."/>
            <person name="Liu Y."/>
        </authorList>
    </citation>
    <scope>NUCLEOTIDE SEQUENCE</scope>
    <source>
        <strain evidence="1">ZJU_SS_LIU_2023</strain>
    </source>
</reference>
<dbReference type="Proteomes" id="UP001239111">
    <property type="component" value="Chromosome 3"/>
</dbReference>
<sequence length="162" mass="19125">MTSKPVPRWPGVACISQHYVDVEVRAQRARAPRIDQRQRSRSPVRRNRHVIPPSPVTRNQKQPRLRSPVVNNGFAPPRTRTTQAVEDRHRRQHRSPGESDHDTSSLKRGRRHRRTSSSPPAREHRHRRQHSPARNCECASHRSADRTRRLYHRRRSRSRLPL</sequence>
<proteinExistence type="predicted"/>
<gene>
    <name evidence="1" type="ORF">QAD02_000714</name>
</gene>
<dbReference type="EMBL" id="CM056743">
    <property type="protein sequence ID" value="KAJ8669455.1"/>
    <property type="molecule type" value="Genomic_DNA"/>
</dbReference>
<keyword evidence="2" id="KW-1185">Reference proteome</keyword>
<comment type="caution">
    <text evidence="1">The sequence shown here is derived from an EMBL/GenBank/DDBJ whole genome shotgun (WGS) entry which is preliminary data.</text>
</comment>
<protein>
    <submittedName>
        <fullName evidence="1">Uncharacterized protein</fullName>
    </submittedName>
</protein>
<name>A0ACC2NE61_9HYME</name>
<accession>A0ACC2NE61</accession>